<comment type="caution">
    <text evidence="1">The sequence shown here is derived from an EMBL/GenBank/DDBJ whole genome shotgun (WGS) entry which is preliminary data.</text>
</comment>
<proteinExistence type="predicted"/>
<evidence type="ECO:0000313" key="1">
    <source>
        <dbReference type="EMBL" id="MFC5750722.1"/>
    </source>
</evidence>
<keyword evidence="2" id="KW-1185">Reference proteome</keyword>
<gene>
    <name evidence="1" type="ORF">ACFPZN_34315</name>
</gene>
<reference evidence="2" key="1">
    <citation type="journal article" date="2019" name="Int. J. Syst. Evol. Microbiol.">
        <title>The Global Catalogue of Microorganisms (GCM) 10K type strain sequencing project: providing services to taxonomists for standard genome sequencing and annotation.</title>
        <authorList>
            <consortium name="The Broad Institute Genomics Platform"/>
            <consortium name="The Broad Institute Genome Sequencing Center for Infectious Disease"/>
            <person name="Wu L."/>
            <person name="Ma J."/>
        </authorList>
    </citation>
    <scope>NUCLEOTIDE SEQUENCE [LARGE SCALE GENOMIC DNA]</scope>
    <source>
        <strain evidence="2">KCTC 42087</strain>
    </source>
</reference>
<name>A0ABW1A7W5_9ACTN</name>
<protein>
    <submittedName>
        <fullName evidence="1">Uncharacterized protein</fullName>
    </submittedName>
</protein>
<organism evidence="1 2">
    <name type="scientific">Actinomadura rugatobispora</name>
    <dbReference type="NCBI Taxonomy" id="1994"/>
    <lineage>
        <taxon>Bacteria</taxon>
        <taxon>Bacillati</taxon>
        <taxon>Actinomycetota</taxon>
        <taxon>Actinomycetes</taxon>
        <taxon>Streptosporangiales</taxon>
        <taxon>Thermomonosporaceae</taxon>
        <taxon>Actinomadura</taxon>
    </lineage>
</organism>
<dbReference type="Proteomes" id="UP001596074">
    <property type="component" value="Unassembled WGS sequence"/>
</dbReference>
<evidence type="ECO:0000313" key="2">
    <source>
        <dbReference type="Proteomes" id="UP001596074"/>
    </source>
</evidence>
<dbReference type="EMBL" id="JBHSON010000057">
    <property type="protein sequence ID" value="MFC5750722.1"/>
    <property type="molecule type" value="Genomic_DNA"/>
</dbReference>
<sequence>MADERTLQLLVIATIVRKSDGTKKTHEFLIDGDGYSGPEAIHAAVSELEKLRGGPVRETEWLSFLNVHPNELEGTKHAVVISVDAKDRRHYHDSLQLEGYKTRQELLGAALEQLPAAAREGAVECLCVNPTELDTSD</sequence>
<dbReference type="RefSeq" id="WP_378286480.1">
    <property type="nucleotide sequence ID" value="NZ_JBHSON010000057.1"/>
</dbReference>
<accession>A0ABW1A7W5</accession>